<sequence length="677" mass="79344">MFEEEPAALQIQTRARGCPLPSLAVRQRVCPTVHGGAVILTSRNQYDNSGSSLFPDEEHAYEPRRHVRFASLSRNALPYSEPVAPQRRRPRNSPPKGKTIPPPSIQRPSSNWTPTSPAVQALRKKNKRNTSPKKLDKATFTEQQHPARSSRVVYEDDRELWGFSVRYSPKQQLETQWLTTQEQRRCDLKVKQQETCQQTTAVRFQKETQTSAADYAQYVYLASLYGPLDAFLYCCCRPGSHGRVYKLLVERSARRLQRWAPKRISVLRRYWVGRLAQELSENSLMEGLNSVVNSFQQQRQATALHQRLKLLQAARALRSWNAHTARMFQIREKMRFALARDLESRFFLWRENVEARKNFRRQFKQITKRKAMQSAFEQWKEWRVKHGKMRCHLMQRWLKLQQDCWKCWCGFVQCNRAADILQRSWRLFAWRKQRKCSSQLIGRVYRGWKTRQRVSELRQNMKIHSVLQRVTNAAAWSVQCEMLSEHRRRLFESQLFRAREEAACVDRAQKQVTVMVEVELTKVLRNEMHRKLEEQLSRLKLDDATACLQSVESSSNLRKLATERLIADQCVIGRREAIAALRATHTAEDRLQTNPCFFCQAFIECSTEESSNNFDFSHEHRCLRGFSPLDGNGDARSEVKNWESIARGELSKIQEREQEHMQKLLTMEPTVLQFGNP</sequence>
<feature type="compositionally biased region" description="Polar residues" evidence="1">
    <location>
        <begin position="106"/>
        <end position="118"/>
    </location>
</feature>
<accession>A0A8T1VFI8</accession>
<keyword evidence="3" id="KW-1185">Reference proteome</keyword>
<dbReference type="OrthoDB" id="73247at2759"/>
<dbReference type="Proteomes" id="UP000694044">
    <property type="component" value="Unassembled WGS sequence"/>
</dbReference>
<feature type="compositionally biased region" description="Basic residues" evidence="1">
    <location>
        <begin position="122"/>
        <end position="131"/>
    </location>
</feature>
<dbReference type="EMBL" id="JAGDFM010000386">
    <property type="protein sequence ID" value="KAG7378908.1"/>
    <property type="molecule type" value="Genomic_DNA"/>
</dbReference>
<dbReference type="AlphaFoldDB" id="A0A8T1VFI8"/>
<evidence type="ECO:0000313" key="3">
    <source>
        <dbReference type="Proteomes" id="UP000694044"/>
    </source>
</evidence>
<evidence type="ECO:0000256" key="1">
    <source>
        <dbReference type="SAM" id="MobiDB-lite"/>
    </source>
</evidence>
<evidence type="ECO:0000313" key="2">
    <source>
        <dbReference type="EMBL" id="KAG7378908.1"/>
    </source>
</evidence>
<reference evidence="2" key="1">
    <citation type="submission" date="2021-02" db="EMBL/GenBank/DDBJ databases">
        <authorList>
            <person name="Palmer J.M."/>
        </authorList>
    </citation>
    <scope>NUCLEOTIDE SEQUENCE</scope>
    <source>
        <strain evidence="2">SCRP734</strain>
    </source>
</reference>
<proteinExistence type="predicted"/>
<name>A0A8T1VFI8_9STRA</name>
<feature type="region of interest" description="Disordered" evidence="1">
    <location>
        <begin position="78"/>
        <end position="151"/>
    </location>
</feature>
<organism evidence="2 3">
    <name type="scientific">Phytophthora pseudosyringae</name>
    <dbReference type="NCBI Taxonomy" id="221518"/>
    <lineage>
        <taxon>Eukaryota</taxon>
        <taxon>Sar</taxon>
        <taxon>Stramenopiles</taxon>
        <taxon>Oomycota</taxon>
        <taxon>Peronosporomycetes</taxon>
        <taxon>Peronosporales</taxon>
        <taxon>Peronosporaceae</taxon>
        <taxon>Phytophthora</taxon>
    </lineage>
</organism>
<comment type="caution">
    <text evidence="2">The sequence shown here is derived from an EMBL/GenBank/DDBJ whole genome shotgun (WGS) entry which is preliminary data.</text>
</comment>
<protein>
    <submittedName>
        <fullName evidence="2">Uncharacterized protein</fullName>
    </submittedName>
</protein>
<gene>
    <name evidence="2" type="ORF">PHYPSEUDO_009305</name>
</gene>